<evidence type="ECO:0000313" key="3">
    <source>
        <dbReference type="Proteomes" id="UP000269348"/>
    </source>
</evidence>
<dbReference type="Gene3D" id="3.40.50.300">
    <property type="entry name" value="P-loop containing nucleotide triphosphate hydrolases"/>
    <property type="match status" value="2"/>
</dbReference>
<dbReference type="SUPFAM" id="SSF52540">
    <property type="entry name" value="P-loop containing nucleoside triphosphate hydrolases"/>
    <property type="match status" value="1"/>
</dbReference>
<dbReference type="InterPro" id="IPR027417">
    <property type="entry name" value="P-loop_NTPase"/>
</dbReference>
<dbReference type="CDD" id="cd18809">
    <property type="entry name" value="SF1_C_RecD"/>
    <property type="match status" value="1"/>
</dbReference>
<sequence>MVQLTSCQEKAKKELEMFLLGVDSDVIILSAPAGCGKSFLLEHMFGDMKELNEFARILDVPQIRGVKMSAMSNKAAKVINGSTFDSLFGLFPKPCFKTGKQRRTKRGGKGSPQHGQVIVIDEASMLDSDGLKHLAELTDKCKIILVCDRYQLPPVGEAESPIFTSGIPVIEMTTPVRQDAISPLYAQCTSLREGVMNQEIVPLLPSDQVMYITDAQAEQFFTTMTEKDKVLCYTNTRAIKLNQSVREYKGITGFWKEGEMLVSNGVLKDDHGDTIMKNEESTLIMDVDSEIVKNDFDMDCHRVYTQHGCLLVPLNQGELASKLKATAKLKDWYSFYAMKETVPDLRGSWACTVHKAQGSTYEDIFISLNDLKKVYWQDKNTYLRMLYVAVSRAKGNVYLYGTPI</sequence>
<protein>
    <submittedName>
        <fullName evidence="2">P-loop containing nucleoside triphosphate hydrolase</fullName>
    </submittedName>
</protein>
<organism evidence="2 3">
    <name type="scientific">Vibrio phage 1.238.A._10N.261.52.F10</name>
    <dbReference type="NCBI Taxonomy" id="1881231"/>
    <lineage>
        <taxon>Viruses</taxon>
        <taxon>Duplodnaviria</taxon>
        <taxon>Heunggongvirae</taxon>
        <taxon>Uroviricota</taxon>
        <taxon>Caudoviricetes</taxon>
        <taxon>Schitoviridae</taxon>
        <taxon>Pariacacavirus</taxon>
        <taxon>Pariacacavirus 1238A</taxon>
    </lineage>
</organism>
<dbReference type="Pfam" id="PF13538">
    <property type="entry name" value="UvrD_C_2"/>
    <property type="match status" value="1"/>
</dbReference>
<keyword evidence="3" id="KW-1185">Reference proteome</keyword>
<proteinExistence type="predicted"/>
<dbReference type="Proteomes" id="UP000269348">
    <property type="component" value="Segment"/>
</dbReference>
<dbReference type="InterPro" id="IPR027785">
    <property type="entry name" value="UvrD-like_helicase_C"/>
</dbReference>
<dbReference type="EMBL" id="MG592603">
    <property type="protein sequence ID" value="AUR97306.1"/>
    <property type="molecule type" value="Genomic_DNA"/>
</dbReference>
<gene>
    <name evidence="2" type="ORF">NVP1238A_57</name>
</gene>
<evidence type="ECO:0000313" key="2">
    <source>
        <dbReference type="EMBL" id="AUR97306.1"/>
    </source>
</evidence>
<evidence type="ECO:0000259" key="1">
    <source>
        <dbReference type="Pfam" id="PF13538"/>
    </source>
</evidence>
<feature type="domain" description="UvrD-like helicase C-terminal" evidence="1">
    <location>
        <begin position="348"/>
        <end position="400"/>
    </location>
</feature>
<dbReference type="InterPro" id="IPR051055">
    <property type="entry name" value="PIF1_helicase"/>
</dbReference>
<reference evidence="2 3" key="1">
    <citation type="submission" date="2017-11" db="EMBL/GenBank/DDBJ databases">
        <title>A major lineage of nontailed dsDNA viruses as unrecognized killers of marine bacteria.</title>
        <authorList>
            <person name="Kauffman K.M."/>
            <person name="Hussain F.A."/>
            <person name="Yang J."/>
            <person name="Arevalo P."/>
            <person name="Brown J.M."/>
            <person name="Chang W.K."/>
            <person name="VanInsberghe D."/>
            <person name="Elsherbini J."/>
            <person name="Cutler M.B."/>
            <person name="Kelly L."/>
            <person name="Polz M.F."/>
        </authorList>
    </citation>
    <scope>NUCLEOTIDE SEQUENCE [LARGE SCALE GENOMIC DNA]</scope>
</reference>
<dbReference type="PANTHER" id="PTHR47642:SF5">
    <property type="entry name" value="ATP-DEPENDENT DNA HELICASE"/>
    <property type="match status" value="1"/>
</dbReference>
<accession>A0A2I7RUG4</accession>
<dbReference type="PANTHER" id="PTHR47642">
    <property type="entry name" value="ATP-DEPENDENT DNA HELICASE"/>
    <property type="match status" value="1"/>
</dbReference>
<keyword evidence="2" id="KW-0378">Hydrolase</keyword>
<dbReference type="GO" id="GO:0016787">
    <property type="term" value="F:hydrolase activity"/>
    <property type="evidence" value="ECO:0007669"/>
    <property type="project" value="UniProtKB-KW"/>
</dbReference>
<name>A0A2I7RUG4_9CAUD</name>
<dbReference type="Pfam" id="PF13604">
    <property type="entry name" value="AAA_30"/>
    <property type="match status" value="1"/>
</dbReference>